<keyword evidence="3 5" id="KW-0560">Oxidoreductase</keyword>
<keyword evidence="8" id="KW-1185">Reference proteome</keyword>
<feature type="binding site" evidence="5">
    <location>
        <begin position="107"/>
        <end position="110"/>
    </location>
    <ligand>
        <name>NADP(+)</name>
        <dbReference type="ChEBI" id="CHEBI:58349"/>
    </ligand>
</feature>
<name>A0A420ELZ6_9SPHN</name>
<feature type="binding site" evidence="5">
    <location>
        <position position="204"/>
    </location>
    <ligand>
        <name>substrate</name>
    </ligand>
</feature>
<dbReference type="CDD" id="cd05239">
    <property type="entry name" value="GDP_FS_SDR_e"/>
    <property type="match status" value="1"/>
</dbReference>
<evidence type="ECO:0000259" key="6">
    <source>
        <dbReference type="Pfam" id="PF01370"/>
    </source>
</evidence>
<evidence type="ECO:0000256" key="5">
    <source>
        <dbReference type="HAMAP-Rule" id="MF_00956"/>
    </source>
</evidence>
<dbReference type="GO" id="GO:0050577">
    <property type="term" value="F:GDP-L-fucose synthase activity"/>
    <property type="evidence" value="ECO:0007669"/>
    <property type="project" value="UniProtKB-UniRule"/>
</dbReference>
<evidence type="ECO:0000313" key="8">
    <source>
        <dbReference type="Proteomes" id="UP000284395"/>
    </source>
</evidence>
<comment type="catalytic activity">
    <reaction evidence="5">
        <text>GDP-beta-L-fucose + NADP(+) = GDP-4-dehydro-alpha-D-rhamnose + NADPH + H(+)</text>
        <dbReference type="Rhea" id="RHEA:18885"/>
        <dbReference type="ChEBI" id="CHEBI:15378"/>
        <dbReference type="ChEBI" id="CHEBI:57273"/>
        <dbReference type="ChEBI" id="CHEBI:57783"/>
        <dbReference type="ChEBI" id="CHEBI:57964"/>
        <dbReference type="ChEBI" id="CHEBI:58349"/>
        <dbReference type="EC" id="1.1.1.271"/>
    </reaction>
</comment>
<dbReference type="GO" id="GO:0042351">
    <property type="term" value="P:'de novo' GDP-L-fucose biosynthetic process"/>
    <property type="evidence" value="ECO:0007669"/>
    <property type="project" value="UniProtKB-UniRule"/>
</dbReference>
<comment type="similarity">
    <text evidence="1 5">Belongs to the NAD(P)-dependent epimerase/dehydratase family. Fucose synthase subfamily.</text>
</comment>
<dbReference type="PANTHER" id="PTHR43238:SF1">
    <property type="entry name" value="GDP-L-FUCOSE SYNTHASE"/>
    <property type="match status" value="1"/>
</dbReference>
<feature type="binding site" evidence="5">
    <location>
        <position position="271"/>
    </location>
    <ligand>
        <name>substrate</name>
    </ligand>
</feature>
<evidence type="ECO:0000313" key="7">
    <source>
        <dbReference type="EMBL" id="RKF21703.1"/>
    </source>
</evidence>
<dbReference type="EMBL" id="RAPF01000003">
    <property type="protein sequence ID" value="RKF21703.1"/>
    <property type="molecule type" value="Genomic_DNA"/>
</dbReference>
<dbReference type="Proteomes" id="UP000284395">
    <property type="component" value="Unassembled WGS sequence"/>
</dbReference>
<feature type="site" description="Important for catalytic activity" evidence="5">
    <location>
        <position position="111"/>
    </location>
</feature>
<dbReference type="InterPro" id="IPR028614">
    <property type="entry name" value="GDP_fucose/colitose_synth"/>
</dbReference>
<dbReference type="Gene3D" id="3.40.50.720">
    <property type="entry name" value="NAD(P)-binding Rossmann-like Domain"/>
    <property type="match status" value="1"/>
</dbReference>
<gene>
    <name evidence="5" type="primary">fcl</name>
    <name evidence="7" type="ORF">D6851_06630</name>
</gene>
<dbReference type="HAMAP" id="MF_00956">
    <property type="entry name" value="GDP_fucose_synth"/>
    <property type="match status" value="1"/>
</dbReference>
<reference evidence="7 8" key="1">
    <citation type="submission" date="2018-09" db="EMBL/GenBank/DDBJ databases">
        <title>Altererythrobacter spongiae sp. nov., isolated from a marine sponge.</title>
        <authorList>
            <person name="Zhuang L."/>
            <person name="Luo L."/>
        </authorList>
    </citation>
    <scope>NUCLEOTIDE SEQUENCE [LARGE SCALE GENOMIC DNA]</scope>
    <source>
        <strain evidence="7 8">HN-Y73</strain>
    </source>
</reference>
<keyword evidence="4 5" id="KW-0413">Isomerase</keyword>
<dbReference type="PANTHER" id="PTHR43238">
    <property type="entry name" value="GDP-L-FUCOSE SYNTHASE"/>
    <property type="match status" value="1"/>
</dbReference>
<comment type="function">
    <text evidence="5">Catalyzes the two-step NADP-dependent conversion of GDP-4-dehydro-6-deoxy-D-mannose to GDP-fucose, involving an epimerase and a reductase reaction.</text>
</comment>
<dbReference type="SUPFAM" id="SSF51735">
    <property type="entry name" value="NAD(P)-binding Rossmann-fold domains"/>
    <property type="match status" value="1"/>
</dbReference>
<dbReference type="Gene3D" id="3.90.25.10">
    <property type="entry name" value="UDP-galactose 4-epimerase, domain 1"/>
    <property type="match status" value="1"/>
</dbReference>
<feature type="binding site" evidence="5">
    <location>
        <begin position="165"/>
        <end position="168"/>
    </location>
    <ligand>
        <name>NADP(+)</name>
        <dbReference type="ChEBI" id="CHEBI:58349"/>
    </ligand>
</feature>
<dbReference type="Pfam" id="PF01370">
    <property type="entry name" value="Epimerase"/>
    <property type="match status" value="1"/>
</dbReference>
<dbReference type="UniPathway" id="UPA00128">
    <property type="reaction ID" value="UER00191"/>
</dbReference>
<dbReference type="AlphaFoldDB" id="A0A420ELZ6"/>
<evidence type="ECO:0000256" key="1">
    <source>
        <dbReference type="ARBA" id="ARBA00005959"/>
    </source>
</evidence>
<feature type="binding site" evidence="5">
    <location>
        <position position="181"/>
    </location>
    <ligand>
        <name>NADP(+)</name>
        <dbReference type="ChEBI" id="CHEBI:58349"/>
    </ligand>
</feature>
<proteinExistence type="inferred from homology"/>
<feature type="active site" description="Proton donor/acceptor" evidence="5">
    <location>
        <position position="138"/>
    </location>
</feature>
<feature type="binding site" evidence="5">
    <location>
        <position position="211"/>
    </location>
    <ligand>
        <name>substrate</name>
    </ligand>
</feature>
<evidence type="ECO:0000256" key="2">
    <source>
        <dbReference type="ARBA" id="ARBA00022857"/>
    </source>
</evidence>
<dbReference type="GO" id="GO:0070401">
    <property type="term" value="F:NADP+ binding"/>
    <property type="evidence" value="ECO:0007669"/>
    <property type="project" value="UniProtKB-UniRule"/>
</dbReference>
<organism evidence="7 8">
    <name type="scientific">Altericroceibacterium spongiae</name>
    <dbReference type="NCBI Taxonomy" id="2320269"/>
    <lineage>
        <taxon>Bacteria</taxon>
        <taxon>Pseudomonadati</taxon>
        <taxon>Pseudomonadota</taxon>
        <taxon>Alphaproteobacteria</taxon>
        <taxon>Sphingomonadales</taxon>
        <taxon>Erythrobacteraceae</taxon>
        <taxon>Altericroceibacterium</taxon>
    </lineage>
</organism>
<accession>A0A420ELZ6</accession>
<dbReference type="RefSeq" id="WP_120324113.1">
    <property type="nucleotide sequence ID" value="NZ_RAPF01000003.1"/>
</dbReference>
<evidence type="ECO:0000256" key="4">
    <source>
        <dbReference type="ARBA" id="ARBA00023235"/>
    </source>
</evidence>
<keyword evidence="2 5" id="KW-0521">NADP</keyword>
<feature type="binding site" evidence="5">
    <location>
        <begin position="14"/>
        <end position="20"/>
    </location>
    <ligand>
        <name>NADP(+)</name>
        <dbReference type="ChEBI" id="CHEBI:58349"/>
    </ligand>
</feature>
<dbReference type="InterPro" id="IPR036291">
    <property type="entry name" value="NAD(P)-bd_dom_sf"/>
</dbReference>
<keyword evidence="5" id="KW-0511">Multifunctional enzyme</keyword>
<dbReference type="GO" id="GO:0016853">
    <property type="term" value="F:isomerase activity"/>
    <property type="evidence" value="ECO:0007669"/>
    <property type="project" value="UniProtKB-KW"/>
</dbReference>
<comment type="caution">
    <text evidence="7">The sequence shown here is derived from an EMBL/GenBank/DDBJ whole genome shotgun (WGS) entry which is preliminary data.</text>
</comment>
<feature type="binding site" evidence="5">
    <location>
        <position position="142"/>
    </location>
    <ligand>
        <name>NADP(+)</name>
        <dbReference type="ChEBI" id="CHEBI:58349"/>
    </ligand>
</feature>
<dbReference type="InterPro" id="IPR001509">
    <property type="entry name" value="Epimerase_deHydtase"/>
</dbReference>
<feature type="site" description="Important for catalytic activity" evidence="5">
    <location>
        <position position="109"/>
    </location>
</feature>
<feature type="binding site" evidence="5">
    <location>
        <position position="189"/>
    </location>
    <ligand>
        <name>substrate</name>
    </ligand>
</feature>
<protein>
    <recommendedName>
        <fullName evidence="5">GDP-L-fucose synthase</fullName>
        <ecNumber evidence="5">1.1.1.271</ecNumber>
    </recommendedName>
    <alternativeName>
        <fullName evidence="5">GDP-4-keto-6-deoxy-D-mannose-3,5-epimerase-4-reductase</fullName>
    </alternativeName>
</protein>
<feature type="domain" description="NAD-dependent epimerase/dehydratase" evidence="6">
    <location>
        <begin position="10"/>
        <end position="239"/>
    </location>
</feature>
<dbReference type="EC" id="1.1.1.271" evidence="5"/>
<evidence type="ECO:0000256" key="3">
    <source>
        <dbReference type="ARBA" id="ARBA00023002"/>
    </source>
</evidence>
<sequence length="342" mass="37930">MAYNLTGKRIYVAGHGGMVGSAVLHRLRQENCTILTAESSLDLREQSDVRQWFATVRPDAVILAAAKVGGIIANRDAPAQFLQDNLLIAANVIDAAQSVDVEKLLFLGSSCIYPRMAAQPIAEEALLSGPLEETNEAYALAKITGIKLCQAYRRQYGCDFISAMPCNLYGPYDNFDPRTAHVLPALIRKVEEAARNAAPDLTLWGSGTPLREFLHVDDCADALIFLLQYYSDEKPVNIGSGEEISIRDLAEMVCEIAGYYGSLHWDETMPDGTPRKLMDNSRMRKMGWQPHIGLEDGIAATHRWFRERHGPAALWPVLRKPAHRARARAMVHKASMHQHPIG</sequence>
<comment type="pathway">
    <text evidence="5">Nucleotide-sugar biosynthesis; GDP-L-fucose biosynthesis via de novo pathway; GDP-L-fucose from GDP-alpha-D-mannose: step 2/2.</text>
</comment>